<proteinExistence type="predicted"/>
<comment type="caution">
    <text evidence="1">The sequence shown here is derived from an EMBL/GenBank/DDBJ whole genome shotgun (WGS) entry which is preliminary data.</text>
</comment>
<organism evidence="1 2">
    <name type="scientific">Trifolium pratense</name>
    <name type="common">Red clover</name>
    <dbReference type="NCBI Taxonomy" id="57577"/>
    <lineage>
        <taxon>Eukaryota</taxon>
        <taxon>Viridiplantae</taxon>
        <taxon>Streptophyta</taxon>
        <taxon>Embryophyta</taxon>
        <taxon>Tracheophyta</taxon>
        <taxon>Spermatophyta</taxon>
        <taxon>Magnoliopsida</taxon>
        <taxon>eudicotyledons</taxon>
        <taxon>Gunneridae</taxon>
        <taxon>Pentapetalae</taxon>
        <taxon>rosids</taxon>
        <taxon>fabids</taxon>
        <taxon>Fabales</taxon>
        <taxon>Fabaceae</taxon>
        <taxon>Papilionoideae</taxon>
        <taxon>50 kb inversion clade</taxon>
        <taxon>NPAAA clade</taxon>
        <taxon>Hologalegina</taxon>
        <taxon>IRL clade</taxon>
        <taxon>Trifolieae</taxon>
        <taxon>Trifolium</taxon>
    </lineage>
</organism>
<dbReference type="EMBL" id="CASHSV030000024">
    <property type="protein sequence ID" value="CAJ2638841.1"/>
    <property type="molecule type" value="Genomic_DNA"/>
</dbReference>
<evidence type="ECO:0000313" key="2">
    <source>
        <dbReference type="Proteomes" id="UP001177021"/>
    </source>
</evidence>
<dbReference type="Proteomes" id="UP001177021">
    <property type="component" value="Unassembled WGS sequence"/>
</dbReference>
<name>A0ACB0J1R5_TRIPR</name>
<protein>
    <submittedName>
        <fullName evidence="1">Uncharacterized protein</fullName>
    </submittedName>
</protein>
<gene>
    <name evidence="1" type="ORF">MILVUS5_LOCUS8979</name>
</gene>
<accession>A0ACB0J1R5</accession>
<keyword evidence="2" id="KW-1185">Reference proteome</keyword>
<sequence length="412" mass="46362">MQSVQIIGTEYYGSDSSSFQPFPSLEILHFEDMQEWEEWNLIGGTATQFPSLKTLYLCKCPKLKVENLHDKFPHLTQLELRECPLLVQSMPSSDHVFRKPTLPLNSLRQLTIDGFPSLTYFPTDGLPKTLKFLIISNCENLEFLPHEYLDNYTSLEELKISYSCNSLISFTLGALPILKSLFIEGCKNLRSILTAEHASEKSLSFLKSIRIWDCNELDSFPTGGLATPNLVYIAVWKCEKLRSLPEAMNSLTGLQEMEIDNLPNLQSFVITDLPISLQELTVGSVGGILWNTELTWEHLNCLVVLRIKGGDTGNTFMVPLLPASLVTLCICGLDDTSFDGKWLPRLPSLKNLEIINAPKLKSLPKKGLPSSLSVLNMTHCPLLEASLRRKRGKEWRKIAHIPSIVINDELIT</sequence>
<evidence type="ECO:0000313" key="1">
    <source>
        <dbReference type="EMBL" id="CAJ2638841.1"/>
    </source>
</evidence>
<reference evidence="1" key="1">
    <citation type="submission" date="2023-10" db="EMBL/GenBank/DDBJ databases">
        <authorList>
            <person name="Rodriguez Cubillos JULIANA M."/>
            <person name="De Vega J."/>
        </authorList>
    </citation>
    <scope>NUCLEOTIDE SEQUENCE</scope>
</reference>